<feature type="region of interest" description="Disordered" evidence="2">
    <location>
        <begin position="1"/>
        <end position="21"/>
    </location>
</feature>
<feature type="region of interest" description="Disordered" evidence="2">
    <location>
        <begin position="1378"/>
        <end position="1463"/>
    </location>
</feature>
<feature type="region of interest" description="Disordered" evidence="2">
    <location>
        <begin position="381"/>
        <end position="421"/>
    </location>
</feature>
<feature type="region of interest" description="Disordered" evidence="2">
    <location>
        <begin position="1668"/>
        <end position="1690"/>
    </location>
</feature>
<feature type="region of interest" description="Disordered" evidence="2">
    <location>
        <begin position="1500"/>
        <end position="1633"/>
    </location>
</feature>
<protein>
    <submittedName>
        <fullName evidence="3">Uncharacterized protein</fullName>
    </submittedName>
</protein>
<evidence type="ECO:0000256" key="2">
    <source>
        <dbReference type="SAM" id="MobiDB-lite"/>
    </source>
</evidence>
<feature type="compositionally biased region" description="Basic and acidic residues" evidence="2">
    <location>
        <begin position="1305"/>
        <end position="1317"/>
    </location>
</feature>
<organism evidence="3">
    <name type="scientific">Neospora caninum (strain Liverpool)</name>
    <dbReference type="NCBI Taxonomy" id="572307"/>
    <lineage>
        <taxon>Eukaryota</taxon>
        <taxon>Sar</taxon>
        <taxon>Alveolata</taxon>
        <taxon>Apicomplexa</taxon>
        <taxon>Conoidasida</taxon>
        <taxon>Coccidia</taxon>
        <taxon>Eucoccidiorida</taxon>
        <taxon>Eimeriorina</taxon>
        <taxon>Sarcocystidae</taxon>
        <taxon>Neospora</taxon>
    </lineage>
</organism>
<feature type="compositionally biased region" description="Basic and acidic residues" evidence="2">
    <location>
        <begin position="1506"/>
        <end position="1519"/>
    </location>
</feature>
<keyword evidence="1" id="KW-0945">Host-virus interaction</keyword>
<feature type="compositionally biased region" description="Basic and acidic residues" evidence="2">
    <location>
        <begin position="571"/>
        <end position="591"/>
    </location>
</feature>
<feature type="region of interest" description="Disordered" evidence="2">
    <location>
        <begin position="105"/>
        <end position="170"/>
    </location>
</feature>
<feature type="compositionally biased region" description="Acidic residues" evidence="2">
    <location>
        <begin position="1545"/>
        <end position="1557"/>
    </location>
</feature>
<feature type="compositionally biased region" description="Basic and acidic residues" evidence="2">
    <location>
        <begin position="1674"/>
        <end position="1689"/>
    </location>
</feature>
<feature type="region of interest" description="Disordered" evidence="2">
    <location>
        <begin position="464"/>
        <end position="501"/>
    </location>
</feature>
<feature type="region of interest" description="Disordered" evidence="2">
    <location>
        <begin position="1290"/>
        <end position="1326"/>
    </location>
</feature>
<sequence length="1894" mass="200783">MHSVSLRAAPSASSASPSSALASASASTRISRVSTAHRPAACMHAEDGKGGAAGSLQPPSAFAATRRSFATASAFFDEEGTPASACLNILGRTIALPSFSPASGASQDACTGGRAQAAGEAEAAKRAENPPHRERPSPLSAVSSSVASFSPASTSASRGSPARMRGRGTGRRALGPFLGFPFRETSSCLIPDFLSLCFTPSLSTPSHELTAQFFVLDCMMQSTAGLAAPVQLPLSPSSSLSFEPSIRCALHPPAAPAGCCESPARPLAAPAAKEKALSHSENKHRAVDALKHVLGPCVLVPPCVVALPLHAPMVLIDRQPAATPALTSLFFPPSCASSLGARAAPPARASPASGVRTPERPSAARPDLSGFFRLLRTREKPLSATESESKGTDEPAGRVGGASPPDATFDSEVEKEGEREAEKALELIDEEFAAAAAPACPFHAAFVASLRAALARWLRSPPVLPPESLPSSGTKFVSLPRAGEAGTRGPRSAGLGAAPSNASRGVHVCVVIPHLFFTFKSGHLTTIAALLQTGYQRRSLNRMRRSGSASLSASQEPRAGEASGTRLLPGRAREETEGLGDDRRKLADERRERALPSTAWLPLAYAFQRGVREREDASEDEGEDERACDREGEKGRRNKTPSTDRTHDILLKQQYVHGIVLASYLEVYVLPKATANSPSPLDSSAGPRSPRSSVASNAADAPASPDSAKETRNWTWGGDLVDVAVVGGSFGSETLRELQRKFRQPAGITLGDFVSVAVEMTRSRFTRLAMWAVPRPFESLFLANQLRTTHFSTLFVEACVLAATGHAARAVALFHSAFRAAWRHIGQTSASLSRPLSPFASRLASSSSPSPSPPSPSPSCPSPPFPSSPSPPFPSSPSPSSSFAFARSVSAEIEAFFVRGRNGCPPLATLASAWRRAVSQWVREEASRLRAVRRRIEDLEAELRFSAECEREEACGTARLGPWWRAEQQQAACTAKKVARKSIDNCVTVCCEIFEVTEMVLDSLEGSGKAAALWTSVVASLACLQGEAMDFVSELLWLFPSAKFLTEEAKEKISQRLATPPRARRSGRQETRAPVRHRPVSFSTFGKLALVSDVPPPDFRSRCASLSSLDSADASPGSRGEASYEEKAEGFSLSACVAKALGVERDRGKGKKGAKLSQEGDAEVGVLWRLVLVLAATAFERAHAVATRLKNDDAVRWEVAVAVASFLTYAVQLPHAAACLLQGYHPGASSSTATSSLACSMLEEQARRFLALCSSRVILLRVHLDAQRLLALAQSSPLACFLSPESQADRAGARAATPPPAARAAKGEQEAKAKREGASGGSRGKTSAYADTLAFPLAGRAAHLDRDTLHNPGSFSHLLARPFASCLASGAPSLRRETLAPGYLPSPPNSPKQRLPLPGEALSGPREEFSVNALALSSSASQPSCSPSPSPSSTLSARSERQVRAGPRAQDPHSPARREEEGAAASFLADAFSRSFAFARPNAETMLRRAPAPPVDCSAYLPSDDSCQRVEGDAGEKAHGSGWGEAGETEEPPAQSEGRERTGDETDSDVEKEENEADSAFPSTSLRGENGRSLDGSFPESKLLSFGDQPAAPRPARGQRLLSGGPREREDSVPSSLSGAGVGARQCSDGRDTLDRREKTRLFELLKLHLAGPSSRFRWIAGSLLLAPDPTDEGAGREEGEAESKEKRPGQIQFLTGCVLPTVSTRRRQEERESRCISSPSEWERKMPTGNGACAGPPSRHVSSPCAAGAHRFSRACPVLLTDLREENKAARAQANQAVREWTRALAERYPELVGSVEAVGSAPLVLAQALGLLTPCPLAASRPLVGLGRPRPEGARPVSAGDSHGESGPQRADIFPGGGRSEREPGRCPQRVLWVCRSWDELESLAHVEERSY</sequence>
<feature type="region of interest" description="Disordered" evidence="2">
    <location>
        <begin position="541"/>
        <end position="591"/>
    </location>
</feature>
<feature type="region of interest" description="Disordered" evidence="2">
    <location>
        <begin position="843"/>
        <end position="873"/>
    </location>
</feature>
<feature type="compositionally biased region" description="Low complexity" evidence="2">
    <location>
        <begin position="137"/>
        <end position="163"/>
    </location>
</feature>
<feature type="compositionally biased region" description="Low complexity" evidence="2">
    <location>
        <begin position="692"/>
        <end position="706"/>
    </location>
</feature>
<feature type="region of interest" description="Disordered" evidence="2">
    <location>
        <begin position="1055"/>
        <end position="1074"/>
    </location>
</feature>
<feature type="compositionally biased region" description="Basic and acidic residues" evidence="2">
    <location>
        <begin position="1450"/>
        <end position="1461"/>
    </location>
</feature>
<feature type="compositionally biased region" description="Basic and acidic residues" evidence="2">
    <location>
        <begin position="412"/>
        <end position="421"/>
    </location>
</feature>
<evidence type="ECO:0000256" key="1">
    <source>
        <dbReference type="ARBA" id="ARBA00022581"/>
    </source>
</evidence>
<evidence type="ECO:0000313" key="3">
    <source>
        <dbReference type="EMBL" id="CEL64150.1"/>
    </source>
</evidence>
<feature type="region of interest" description="Disordered" evidence="2">
    <location>
        <begin position="1828"/>
        <end position="1867"/>
    </location>
</feature>
<dbReference type="PANTHER" id="PTHR13037">
    <property type="entry name" value="FORMIN"/>
    <property type="match status" value="1"/>
</dbReference>
<proteinExistence type="predicted"/>
<accession>A0A0F7U662</accession>
<feature type="compositionally biased region" description="Low complexity" evidence="2">
    <location>
        <begin position="341"/>
        <end position="354"/>
    </location>
</feature>
<dbReference type="EMBL" id="LN714474">
    <property type="protein sequence ID" value="CEL64150.1"/>
    <property type="molecule type" value="Genomic_DNA"/>
</dbReference>
<feature type="compositionally biased region" description="Low complexity" evidence="2">
    <location>
        <begin position="1413"/>
        <end position="1437"/>
    </location>
</feature>
<feature type="region of interest" description="Disordered" evidence="2">
    <location>
        <begin position="341"/>
        <end position="368"/>
    </location>
</feature>
<feature type="compositionally biased region" description="Basic and acidic residues" evidence="2">
    <location>
        <begin position="625"/>
        <end position="635"/>
    </location>
</feature>
<feature type="compositionally biased region" description="Basic and acidic residues" evidence="2">
    <location>
        <begin position="381"/>
        <end position="396"/>
    </location>
</feature>
<reference evidence="3" key="1">
    <citation type="journal article" date="2015" name="PLoS ONE">
        <title>Comprehensive Evaluation of Toxoplasma gondii VEG and Neospora caninum LIV Genomes with Tachyzoite Stage Transcriptome and Proteome Defines Novel Transcript Features.</title>
        <authorList>
            <person name="Ramaprasad A."/>
            <person name="Mourier T."/>
            <person name="Naeem R."/>
            <person name="Malas T.B."/>
            <person name="Moussa E."/>
            <person name="Panigrahi A."/>
            <person name="Vermont S.J."/>
            <person name="Otto T.D."/>
            <person name="Wastling J."/>
            <person name="Pain A."/>
        </authorList>
    </citation>
    <scope>NUCLEOTIDE SEQUENCE</scope>
    <source>
        <strain evidence="3">Liverpool</strain>
    </source>
</reference>
<feature type="compositionally biased region" description="Low complexity" evidence="2">
    <location>
        <begin position="112"/>
        <end position="121"/>
    </location>
</feature>
<dbReference type="PANTHER" id="PTHR13037:SF24">
    <property type="entry name" value="POLYCOMB PROTEIN PCL-RELATED"/>
    <property type="match status" value="1"/>
</dbReference>
<feature type="compositionally biased region" description="Basic and acidic residues" evidence="2">
    <location>
        <begin position="122"/>
        <end position="136"/>
    </location>
</feature>
<name>A0A0F7U662_NEOCL</name>
<feature type="region of interest" description="Disordered" evidence="2">
    <location>
        <begin position="612"/>
        <end position="645"/>
    </location>
</feature>
<gene>
    <name evidence="3" type="ORF">BN1204_000680</name>
</gene>
<feature type="compositionally biased region" description="Pro residues" evidence="2">
    <location>
        <begin position="850"/>
        <end position="873"/>
    </location>
</feature>
<feature type="region of interest" description="Disordered" evidence="2">
    <location>
        <begin position="676"/>
        <end position="711"/>
    </location>
</feature>